<reference evidence="1" key="1">
    <citation type="journal article" date="2015" name="Nature">
        <title>Complex archaea that bridge the gap between prokaryotes and eukaryotes.</title>
        <authorList>
            <person name="Spang A."/>
            <person name="Saw J.H."/>
            <person name="Jorgensen S.L."/>
            <person name="Zaremba-Niedzwiedzka K."/>
            <person name="Martijn J."/>
            <person name="Lind A.E."/>
            <person name="van Eijk R."/>
            <person name="Schleper C."/>
            <person name="Guy L."/>
            <person name="Ettema T.J."/>
        </authorList>
    </citation>
    <scope>NUCLEOTIDE SEQUENCE</scope>
</reference>
<dbReference type="InterPro" id="IPR022050">
    <property type="entry name" value="T_hemolysin"/>
</dbReference>
<organism evidence="1">
    <name type="scientific">marine sediment metagenome</name>
    <dbReference type="NCBI Taxonomy" id="412755"/>
    <lineage>
        <taxon>unclassified sequences</taxon>
        <taxon>metagenomes</taxon>
        <taxon>ecological metagenomes</taxon>
    </lineage>
</organism>
<accession>A0A0F9SKD8</accession>
<proteinExistence type="predicted"/>
<evidence type="ECO:0000313" key="1">
    <source>
        <dbReference type="EMBL" id="KKN69460.1"/>
    </source>
</evidence>
<sequence>MEAVNVEQSTLNKNSRLVARSSRVLLAHMPIRFDHADSPHKHVVETFVADRFRHHYQANITNFLPYLISTETNEYITAAIGFKPADSLHALFLEQYLTSSIEAEISRLTNQVVDRHKIAEVGNLTSIHRGTSQLLFVLTIAILHQAGFEWSVFTATKQVQHLLARLNLVTITVCEANPDNLIDGKQSWGRYYDDRPNVLIGNLTDAITLLKQHDVIGFILKNYQKTIVNIAKKMTR</sequence>
<gene>
    <name evidence="1" type="ORF">LCGC14_0440970</name>
</gene>
<protein>
    <recommendedName>
        <fullName evidence="2">Thermostable hemolysin</fullName>
    </recommendedName>
</protein>
<comment type="caution">
    <text evidence="1">The sequence shown here is derived from an EMBL/GenBank/DDBJ whole genome shotgun (WGS) entry which is preliminary data.</text>
</comment>
<dbReference type="Pfam" id="PF12261">
    <property type="entry name" value="T_hemolysin"/>
    <property type="match status" value="1"/>
</dbReference>
<evidence type="ECO:0008006" key="2">
    <source>
        <dbReference type="Google" id="ProtNLM"/>
    </source>
</evidence>
<name>A0A0F9SKD8_9ZZZZ</name>
<dbReference type="EMBL" id="LAZR01000426">
    <property type="protein sequence ID" value="KKN69460.1"/>
    <property type="molecule type" value="Genomic_DNA"/>
</dbReference>
<dbReference type="AlphaFoldDB" id="A0A0F9SKD8"/>